<dbReference type="Pfam" id="PF25333">
    <property type="entry name" value="DUF2921_N"/>
    <property type="match status" value="1"/>
</dbReference>
<keyword evidence="4" id="KW-1185">Reference proteome</keyword>
<proteinExistence type="predicted"/>
<keyword evidence="1" id="KW-0732">Signal</keyword>
<dbReference type="PANTHER" id="PTHR33389">
    <property type="entry name" value="FAMILY PROTEIN, PUTATIVE (DUF2921)-RELATED"/>
    <property type="match status" value="1"/>
</dbReference>
<evidence type="ECO:0000259" key="2">
    <source>
        <dbReference type="Pfam" id="PF25333"/>
    </source>
</evidence>
<dbReference type="AlphaFoldDB" id="A0AAV5JX29"/>
<sequence length="228" mass="24817">MMNPSTMFFFLFFTSFFIEHVSSTATQVSDDYCSSIFPGVVPGSGFGSYTIETETAHAGFYLGGNPNPNPNLNYLTSYTNSFSFSISKIRKTNKDNVLMIGATMAPGGPLMSGSYFGRKVSYSWLQGFWSTSSGELCVVGTVDLSVSGNQPSLAAALKLYNFKNSSSITSLINGTLECLSSTHDKNYFEPFFILMIPLLGYEYTHVPGKSGDWSSSGTYDKVPVTCDL</sequence>
<reference evidence="3 4" key="1">
    <citation type="journal article" date="2021" name="Commun. Biol.">
        <title>The genome of Shorea leprosula (Dipterocarpaceae) highlights the ecological relevance of drought in aseasonal tropical rainforests.</title>
        <authorList>
            <person name="Ng K.K.S."/>
            <person name="Kobayashi M.J."/>
            <person name="Fawcett J.A."/>
            <person name="Hatakeyama M."/>
            <person name="Paape T."/>
            <person name="Ng C.H."/>
            <person name="Ang C.C."/>
            <person name="Tnah L.H."/>
            <person name="Lee C.T."/>
            <person name="Nishiyama T."/>
            <person name="Sese J."/>
            <person name="O'Brien M.J."/>
            <person name="Copetti D."/>
            <person name="Mohd Noor M.I."/>
            <person name="Ong R.C."/>
            <person name="Putra M."/>
            <person name="Sireger I.Z."/>
            <person name="Indrioko S."/>
            <person name="Kosugi Y."/>
            <person name="Izuno A."/>
            <person name="Isagi Y."/>
            <person name="Lee S.L."/>
            <person name="Shimizu K.K."/>
        </authorList>
    </citation>
    <scope>NUCLEOTIDE SEQUENCE [LARGE SCALE GENOMIC DNA]</scope>
    <source>
        <strain evidence="3">214</strain>
    </source>
</reference>
<evidence type="ECO:0000313" key="4">
    <source>
        <dbReference type="Proteomes" id="UP001054252"/>
    </source>
</evidence>
<accession>A0AAV5JX29</accession>
<gene>
    <name evidence="3" type="ORF">SLEP1_g26667</name>
</gene>
<evidence type="ECO:0000256" key="1">
    <source>
        <dbReference type="SAM" id="SignalP"/>
    </source>
</evidence>
<organism evidence="3 4">
    <name type="scientific">Rubroshorea leprosula</name>
    <dbReference type="NCBI Taxonomy" id="152421"/>
    <lineage>
        <taxon>Eukaryota</taxon>
        <taxon>Viridiplantae</taxon>
        <taxon>Streptophyta</taxon>
        <taxon>Embryophyta</taxon>
        <taxon>Tracheophyta</taxon>
        <taxon>Spermatophyta</taxon>
        <taxon>Magnoliopsida</taxon>
        <taxon>eudicotyledons</taxon>
        <taxon>Gunneridae</taxon>
        <taxon>Pentapetalae</taxon>
        <taxon>rosids</taxon>
        <taxon>malvids</taxon>
        <taxon>Malvales</taxon>
        <taxon>Dipterocarpaceae</taxon>
        <taxon>Rubroshorea</taxon>
    </lineage>
</organism>
<feature type="signal peptide" evidence="1">
    <location>
        <begin position="1"/>
        <end position="23"/>
    </location>
</feature>
<dbReference type="EMBL" id="BPVZ01000044">
    <property type="protein sequence ID" value="GKV15944.1"/>
    <property type="molecule type" value="Genomic_DNA"/>
</dbReference>
<comment type="caution">
    <text evidence="3">The sequence shown here is derived from an EMBL/GenBank/DDBJ whole genome shotgun (WGS) entry which is preliminary data.</text>
</comment>
<feature type="domain" description="DUF2921" evidence="2">
    <location>
        <begin position="86"/>
        <end position="190"/>
    </location>
</feature>
<dbReference type="Proteomes" id="UP001054252">
    <property type="component" value="Unassembled WGS sequence"/>
</dbReference>
<protein>
    <recommendedName>
        <fullName evidence="2">DUF2921 domain-containing protein</fullName>
    </recommendedName>
</protein>
<dbReference type="PANTHER" id="PTHR33389:SF17">
    <property type="entry name" value="DUF2921 FAMILY PROTEIN"/>
    <property type="match status" value="1"/>
</dbReference>
<name>A0AAV5JX29_9ROSI</name>
<dbReference type="InterPro" id="IPR057425">
    <property type="entry name" value="DUF2921_N"/>
</dbReference>
<feature type="chain" id="PRO_5043887599" description="DUF2921 domain-containing protein" evidence="1">
    <location>
        <begin position="24"/>
        <end position="228"/>
    </location>
</feature>
<evidence type="ECO:0000313" key="3">
    <source>
        <dbReference type="EMBL" id="GKV15944.1"/>
    </source>
</evidence>